<feature type="signal peptide" evidence="1">
    <location>
        <begin position="1"/>
        <end position="27"/>
    </location>
</feature>
<dbReference type="Pfam" id="PF12146">
    <property type="entry name" value="Hydrolase_4"/>
    <property type="match status" value="1"/>
</dbReference>
<feature type="domain" description="Serine aminopeptidase S33" evidence="2">
    <location>
        <begin position="75"/>
        <end position="184"/>
    </location>
</feature>
<gene>
    <name evidence="3" type="ORF">F5984_12630</name>
</gene>
<dbReference type="RefSeq" id="WP_152124642.1">
    <property type="nucleotide sequence ID" value="NZ_WELI01000005.1"/>
</dbReference>
<proteinExistence type="predicted"/>
<accession>A0A7J5TY85</accession>
<name>A0A7J5TY85_9BACT</name>
<evidence type="ECO:0000259" key="2">
    <source>
        <dbReference type="Pfam" id="PF12146"/>
    </source>
</evidence>
<keyword evidence="3" id="KW-0378">Hydrolase</keyword>
<evidence type="ECO:0000256" key="1">
    <source>
        <dbReference type="SAM" id="SignalP"/>
    </source>
</evidence>
<organism evidence="3 4">
    <name type="scientific">Rudanella paleaurantiibacter</name>
    <dbReference type="NCBI Taxonomy" id="2614655"/>
    <lineage>
        <taxon>Bacteria</taxon>
        <taxon>Pseudomonadati</taxon>
        <taxon>Bacteroidota</taxon>
        <taxon>Cytophagia</taxon>
        <taxon>Cytophagales</taxon>
        <taxon>Cytophagaceae</taxon>
        <taxon>Rudanella</taxon>
    </lineage>
</organism>
<dbReference type="Proteomes" id="UP000488299">
    <property type="component" value="Unassembled WGS sequence"/>
</dbReference>
<dbReference type="PANTHER" id="PTHR43265">
    <property type="entry name" value="ESTERASE ESTD"/>
    <property type="match status" value="1"/>
</dbReference>
<dbReference type="InterPro" id="IPR053145">
    <property type="entry name" value="AB_hydrolase_Est10"/>
</dbReference>
<dbReference type="Gene3D" id="3.40.50.1820">
    <property type="entry name" value="alpha/beta hydrolase"/>
    <property type="match status" value="1"/>
</dbReference>
<dbReference type="InterPro" id="IPR022742">
    <property type="entry name" value="Hydrolase_4"/>
</dbReference>
<dbReference type="SUPFAM" id="SSF53474">
    <property type="entry name" value="alpha/beta-Hydrolases"/>
    <property type="match status" value="1"/>
</dbReference>
<reference evidence="3 4" key="1">
    <citation type="submission" date="2019-10" db="EMBL/GenBank/DDBJ databases">
        <title>Rudanella paleaurantiibacter sp. nov., isolated from sludge.</title>
        <authorList>
            <person name="Xu S.Q."/>
        </authorList>
    </citation>
    <scope>NUCLEOTIDE SEQUENCE [LARGE SCALE GENOMIC DNA]</scope>
    <source>
        <strain evidence="3 4">HX-22-17</strain>
    </source>
</reference>
<sequence>MKNVNLLVLLIGCLIGPALLGKQTAHAQTSEPISLTTAEGLVLEGTLTLPAGTAGPVPVILFIAGSGPTDRNGNSGVGLQSNAYALLADSLAQRGVAMVRYDKRFSGSNLQTALKRIKPQAILFDSYVADAVGFARMLQADRRFGRVYVAGHSEGSLVGMLAARQLGAAGFISLAGAGRNIADVLKTQFESAIPATERQAASLMLDTLRMNKPVNVVPMSLLMIGFGPMNQPFLRSWMQYDPAVEITRYKGPVLIVQGDRDVQVAVSEAERLRAARPDARYVLVSGMSHILKEGPTDRAANIKTYNDPTRPLIPGLAQTIATFVGKE</sequence>
<dbReference type="InterPro" id="IPR029058">
    <property type="entry name" value="AB_hydrolase_fold"/>
</dbReference>
<protein>
    <submittedName>
        <fullName evidence="3">Alpha/beta fold hydrolase</fullName>
    </submittedName>
</protein>
<comment type="caution">
    <text evidence="3">The sequence shown here is derived from an EMBL/GenBank/DDBJ whole genome shotgun (WGS) entry which is preliminary data.</text>
</comment>
<keyword evidence="4" id="KW-1185">Reference proteome</keyword>
<dbReference type="AlphaFoldDB" id="A0A7J5TY85"/>
<dbReference type="PANTHER" id="PTHR43265:SF1">
    <property type="entry name" value="ESTERASE ESTD"/>
    <property type="match status" value="1"/>
</dbReference>
<dbReference type="EMBL" id="WELI01000005">
    <property type="protein sequence ID" value="KAB7730025.1"/>
    <property type="molecule type" value="Genomic_DNA"/>
</dbReference>
<keyword evidence="1" id="KW-0732">Signal</keyword>
<feature type="chain" id="PRO_5029456490" evidence="1">
    <location>
        <begin position="28"/>
        <end position="327"/>
    </location>
</feature>
<dbReference type="GO" id="GO:0052689">
    <property type="term" value="F:carboxylic ester hydrolase activity"/>
    <property type="evidence" value="ECO:0007669"/>
    <property type="project" value="TreeGrafter"/>
</dbReference>
<evidence type="ECO:0000313" key="3">
    <source>
        <dbReference type="EMBL" id="KAB7730025.1"/>
    </source>
</evidence>
<evidence type="ECO:0000313" key="4">
    <source>
        <dbReference type="Proteomes" id="UP000488299"/>
    </source>
</evidence>